<protein>
    <recommendedName>
        <fullName evidence="7">Acetyltransferase</fullName>
    </recommendedName>
</protein>
<keyword evidence="2 3" id="KW-0802">TPR repeat</keyword>
<dbReference type="Pfam" id="PF12569">
    <property type="entry name" value="NatA_aux_su"/>
    <property type="match status" value="1"/>
</dbReference>
<feature type="repeat" description="TPR" evidence="3">
    <location>
        <begin position="223"/>
        <end position="256"/>
    </location>
</feature>
<dbReference type="InterPro" id="IPR021183">
    <property type="entry name" value="NatA_aux_su"/>
</dbReference>
<dbReference type="Pfam" id="PF13181">
    <property type="entry name" value="TPR_8"/>
    <property type="match status" value="2"/>
</dbReference>
<evidence type="ECO:0000313" key="5">
    <source>
        <dbReference type="EMBL" id="KAH9643799.1"/>
    </source>
</evidence>
<dbReference type="FunFam" id="1.25.40.1040:FF:000033">
    <property type="entry name" value="N(alpha)-acetyltransferase 15, NatA auxiliary subunit"/>
    <property type="match status" value="1"/>
</dbReference>
<dbReference type="InterPro" id="IPR019734">
    <property type="entry name" value="TPR_rpt"/>
</dbReference>
<evidence type="ECO:0008006" key="7">
    <source>
        <dbReference type="Google" id="ProtNLM"/>
    </source>
</evidence>
<dbReference type="SUPFAM" id="SSF48452">
    <property type="entry name" value="TPR-like"/>
    <property type="match status" value="1"/>
</dbReference>
<dbReference type="SMART" id="SM00028">
    <property type="entry name" value="TPR"/>
    <property type="match status" value="5"/>
</dbReference>
<dbReference type="Gene3D" id="1.25.40.1040">
    <property type="match status" value="2"/>
</dbReference>
<reference evidence="5" key="1">
    <citation type="journal article" date="2021" name="G3 (Bethesda)">
        <title>Genome and transcriptome analysis of the beet armyworm Spodoptera exigua reveals targets for pest control. .</title>
        <authorList>
            <person name="Simon S."/>
            <person name="Breeschoten T."/>
            <person name="Jansen H.J."/>
            <person name="Dirks R.P."/>
            <person name="Schranz M.E."/>
            <person name="Ros V.I.D."/>
        </authorList>
    </citation>
    <scope>NUCLEOTIDE SEQUENCE</scope>
    <source>
        <strain evidence="5">TB_SE_WUR_2020</strain>
    </source>
</reference>
<comment type="caution">
    <text evidence="5">The sequence shown here is derived from an EMBL/GenBank/DDBJ whole genome shotgun (WGS) entry which is preliminary data.</text>
</comment>
<evidence type="ECO:0000256" key="3">
    <source>
        <dbReference type="PROSITE-ProRule" id="PRU00339"/>
    </source>
</evidence>
<evidence type="ECO:0000256" key="4">
    <source>
        <dbReference type="SAM" id="MobiDB-lite"/>
    </source>
</evidence>
<name>A0A922MVV2_SPOEX</name>
<feature type="compositionally biased region" description="Basic and acidic residues" evidence="4">
    <location>
        <begin position="405"/>
        <end position="415"/>
    </location>
</feature>
<organism evidence="5 6">
    <name type="scientific">Spodoptera exigua</name>
    <name type="common">Beet armyworm</name>
    <name type="synonym">Noctua fulgens</name>
    <dbReference type="NCBI Taxonomy" id="7107"/>
    <lineage>
        <taxon>Eukaryota</taxon>
        <taxon>Metazoa</taxon>
        <taxon>Ecdysozoa</taxon>
        <taxon>Arthropoda</taxon>
        <taxon>Hexapoda</taxon>
        <taxon>Insecta</taxon>
        <taxon>Pterygota</taxon>
        <taxon>Neoptera</taxon>
        <taxon>Endopterygota</taxon>
        <taxon>Lepidoptera</taxon>
        <taxon>Glossata</taxon>
        <taxon>Ditrysia</taxon>
        <taxon>Noctuoidea</taxon>
        <taxon>Noctuidae</taxon>
        <taxon>Amphipyrinae</taxon>
        <taxon>Spodoptera</taxon>
    </lineage>
</organism>
<gene>
    <name evidence="5" type="ORF">HF086_002297</name>
</gene>
<dbReference type="PANTHER" id="PTHR22767">
    <property type="entry name" value="N-TERMINAL ACETYLTRANSFERASE-RELATED"/>
    <property type="match status" value="1"/>
</dbReference>
<dbReference type="EMBL" id="JACEFF010000112">
    <property type="protein sequence ID" value="KAH9643799.1"/>
    <property type="molecule type" value="Genomic_DNA"/>
</dbReference>
<feature type="region of interest" description="Disordered" evidence="4">
    <location>
        <begin position="400"/>
        <end position="426"/>
    </location>
</feature>
<dbReference type="PANTHER" id="PTHR22767:SF2">
    <property type="entry name" value="N(ALPHA)-ACETYLTRANSFERASE 15_16, ISOFORM A"/>
    <property type="match status" value="1"/>
</dbReference>
<dbReference type="Proteomes" id="UP000814243">
    <property type="component" value="Unassembled WGS sequence"/>
</dbReference>
<feature type="repeat" description="TPR" evidence="3">
    <location>
        <begin position="81"/>
        <end position="114"/>
    </location>
</feature>
<accession>A0A922MVV2</accession>
<dbReference type="InterPro" id="IPR011990">
    <property type="entry name" value="TPR-like_helical_dom_sf"/>
</dbReference>
<dbReference type="AlphaFoldDB" id="A0A922MVV2"/>
<proteinExistence type="predicted"/>
<evidence type="ECO:0000313" key="6">
    <source>
        <dbReference type="Proteomes" id="UP000814243"/>
    </source>
</evidence>
<dbReference type="PROSITE" id="PS50005">
    <property type="entry name" value="TPR"/>
    <property type="match status" value="2"/>
</dbReference>
<evidence type="ECO:0000256" key="2">
    <source>
        <dbReference type="ARBA" id="ARBA00022803"/>
    </source>
</evidence>
<dbReference type="GO" id="GO:0031415">
    <property type="term" value="C:NatA complex"/>
    <property type="evidence" value="ECO:0007669"/>
    <property type="project" value="TreeGrafter"/>
</dbReference>
<sequence>MPPSNPLPPKENALFKRILRCYEHKQYKNGLKFAKQILSNPKFAEHGETLAMKGLTLNCLGRKDEAYEYVRRGLRNDLKSPVCWHVYGLLQRSDKKYDEAIKCYRNALKWEKENIQILRDLSLLQIQMRDLEGYKDTRYQLFMLRPTQRASWIGFAMSYHLLGDYEMAISILDAFRTNQMKGTDDYEHSELLLYQNMVLAESGQYERALQHLQKFSSQILDKLSIKETSGEYYLKLKRFKEAESVYEDLLKRNPENVMYYQKLIEAKQLVDPDEKVAFFEVYKSLYAVENKAETIEKLILQYLENLAKNGTFGPDPSEVKQPASALLWAYYYAAQHFDYKKDTDRALQYIDAAIDHTPTLIELFIVKGRIYKHAGDPVSAYQWLEEAQAMDTADRYVNSKCARSPSDREPERDAVHVVPDGGGGRV</sequence>
<evidence type="ECO:0000256" key="1">
    <source>
        <dbReference type="ARBA" id="ARBA00022737"/>
    </source>
</evidence>
<keyword evidence="1" id="KW-0677">Repeat</keyword>